<keyword evidence="1" id="KW-0479">Metal-binding</keyword>
<dbReference type="Pfam" id="PF01363">
    <property type="entry name" value="FYVE"/>
    <property type="match status" value="1"/>
</dbReference>
<dbReference type="InterPro" id="IPR000306">
    <property type="entry name" value="Znf_FYVE"/>
</dbReference>
<name>E1F7G1_GIAIA</name>
<organism evidence="7 8">
    <name type="scientific">Giardia intestinalis (strain P15)</name>
    <name type="common">Giardia lamblia</name>
    <dbReference type="NCBI Taxonomy" id="658858"/>
    <lineage>
        <taxon>Eukaryota</taxon>
        <taxon>Metamonada</taxon>
        <taxon>Diplomonadida</taxon>
        <taxon>Hexamitidae</taxon>
        <taxon>Giardiinae</taxon>
        <taxon>Giardia</taxon>
    </lineage>
</organism>
<accession>E1F7G1</accession>
<gene>
    <name evidence="7" type="ORF">GLP15_3543</name>
</gene>
<dbReference type="EMBL" id="ACVC01000221">
    <property type="protein sequence ID" value="EFO61602.1"/>
    <property type="molecule type" value="Genomic_DNA"/>
</dbReference>
<feature type="domain" description="FYVE-type" evidence="6">
    <location>
        <begin position="236"/>
        <end position="294"/>
    </location>
</feature>
<dbReference type="GO" id="GO:0008270">
    <property type="term" value="F:zinc ion binding"/>
    <property type="evidence" value="ECO:0007669"/>
    <property type="project" value="UniProtKB-KW"/>
</dbReference>
<evidence type="ECO:0000256" key="3">
    <source>
        <dbReference type="ARBA" id="ARBA00022833"/>
    </source>
</evidence>
<dbReference type="SMART" id="SM00064">
    <property type="entry name" value="FYVE"/>
    <property type="match status" value="1"/>
</dbReference>
<dbReference type="Gene3D" id="1.25.10.10">
    <property type="entry name" value="Leucine-rich Repeat Variant"/>
    <property type="match status" value="1"/>
</dbReference>
<sequence>MYSGPYNGAPAGNPYGGPPQMSSSGPYGAGAPQAGPGPYGSSMPSANTGPYSAPAGPYGAQVQGAAGPYGASQAVPQPVSGPYGSTAPGYGASAQPYGAAASSAGVGSYGAGVPPMSGSGVGGPTPYANPGGPYGSSGQPSAGPYGSGAQPGMMGGPYGAQGQVGMGGPAPGYEQARIPGMDVGGYSQGPVGGPQTVEPIEEVKRVRFHMTNGYEFSLSIAIPHKTLVPRTEWIQDKDVNNCQGCDTAFTLLNRRHHCRRCGRIFCNACCVKPIDILSDTGTDRLCKLCKAVMLVVDGPPNPLAYDVKQFLEDQSLSVYLTSQDHLMAAEYIRLIQNNLRNNDSRTFLMQYRPQLIYRAIELLDQAVRSIVDHASRVHYITLPQSQGGYAIPNGPRMMNLRDASTIISHSLGLLINLTSTSNKQFASALAYIREVDTIGIIVSVLTPEVDLVKQELAIWALRNITADPGCIPRIMEHRNFVPGVARLLGTAVRATGEFITSLIGNIALAAPDYVPRLLPSNPIPNMVDTHEILKFIMHNIDITAHVTQCMAMRLMGLFAKNAHSKDILINYKVHEAIVAALAKRAVEFFTTAGNSAAMALDSALRYVRSETVANPMKDVNEAYVMSGGFFALGCFVELDEESVARAIIDGIFSSRELTLYLMKSISRETAYTCVESSYFLRVLLAGSTKEVSDRIIGDEQYKSDFIRNVVIVLDRPFVMETVTANCQSMLSTLQNSDNSSLVTEINTRLKGGAGSQGQGGVNIAEALSSNYAGAEMNETDLKKQVTGPYGVPSGINVSGVPNPYSMPQQQCPVIPQQGYQGQPPANLYSAGQPSVSAVGGQNFGQSSGVYGQGVPQSASGASGPYGSSSASNPYGAVPSSNPYAAANPSVGSNMGPYGAPQQSYSGAVSAPQQTAPASISGSYGAGVPVSAYGSASAPTGPGASGPCGAPQNSNPYGAPVPVSNPYGATVASNPYGALSGSNPYKTSSFHNEELA</sequence>
<dbReference type="InterPro" id="IPR011989">
    <property type="entry name" value="ARM-like"/>
</dbReference>
<feature type="region of interest" description="Disordered" evidence="5">
    <location>
        <begin position="800"/>
        <end position="835"/>
    </location>
</feature>
<feature type="compositionally biased region" description="Low complexity" evidence="5">
    <location>
        <begin position="136"/>
        <end position="148"/>
    </location>
</feature>
<feature type="compositionally biased region" description="Polar residues" evidence="5">
    <location>
        <begin position="979"/>
        <end position="989"/>
    </location>
</feature>
<feature type="region of interest" description="Disordered" evidence="5">
    <location>
        <begin position="934"/>
        <end position="956"/>
    </location>
</feature>
<dbReference type="InterPro" id="IPR013083">
    <property type="entry name" value="Znf_RING/FYVE/PHD"/>
</dbReference>
<dbReference type="InterPro" id="IPR016024">
    <property type="entry name" value="ARM-type_fold"/>
</dbReference>
<protein>
    <recommendedName>
        <fullName evidence="6">FYVE-type domain-containing protein</fullName>
    </recommendedName>
</protein>
<feature type="region of interest" description="Disordered" evidence="5">
    <location>
        <begin position="122"/>
        <end position="196"/>
    </location>
</feature>
<proteinExistence type="predicted"/>
<feature type="region of interest" description="Disordered" evidence="5">
    <location>
        <begin position="848"/>
        <end position="873"/>
    </location>
</feature>
<evidence type="ECO:0000256" key="4">
    <source>
        <dbReference type="PROSITE-ProRule" id="PRU00091"/>
    </source>
</evidence>
<evidence type="ECO:0000256" key="1">
    <source>
        <dbReference type="ARBA" id="ARBA00022723"/>
    </source>
</evidence>
<feature type="region of interest" description="Disordered" evidence="5">
    <location>
        <begin position="973"/>
        <end position="995"/>
    </location>
</feature>
<dbReference type="InterPro" id="IPR017455">
    <property type="entry name" value="Znf_FYVE-rel"/>
</dbReference>
<dbReference type="PANTHER" id="PTHR23164">
    <property type="entry name" value="EARLY ENDOSOME ANTIGEN 1"/>
    <property type="match status" value="1"/>
</dbReference>
<dbReference type="VEuPathDB" id="GiardiaDB:GLP15_3543"/>
<dbReference type="InterPro" id="IPR011011">
    <property type="entry name" value="Znf_FYVE_PHD"/>
</dbReference>
<dbReference type="SUPFAM" id="SSF48371">
    <property type="entry name" value="ARM repeat"/>
    <property type="match status" value="1"/>
</dbReference>
<evidence type="ECO:0000313" key="7">
    <source>
        <dbReference type="EMBL" id="EFO61602.1"/>
    </source>
</evidence>
<evidence type="ECO:0000313" key="8">
    <source>
        <dbReference type="Proteomes" id="UP000008974"/>
    </source>
</evidence>
<dbReference type="Gene3D" id="3.30.40.10">
    <property type="entry name" value="Zinc/RING finger domain, C3HC4 (zinc finger)"/>
    <property type="match status" value="1"/>
</dbReference>
<feature type="compositionally biased region" description="Low complexity" evidence="5">
    <location>
        <begin position="857"/>
        <end position="873"/>
    </location>
</feature>
<evidence type="ECO:0000256" key="5">
    <source>
        <dbReference type="SAM" id="MobiDB-lite"/>
    </source>
</evidence>
<feature type="compositionally biased region" description="Gly residues" evidence="5">
    <location>
        <begin position="182"/>
        <end position="192"/>
    </location>
</feature>
<keyword evidence="3" id="KW-0862">Zinc</keyword>
<reference evidence="7 8" key="1">
    <citation type="journal article" date="2010" name="BMC Genomics">
        <title>Genome analysis and comparative genomics of a Giardia intestinalis assemblage E isolate.</title>
        <authorList>
            <person name="Jerlstrom-Hultqvist J."/>
            <person name="Franzen O."/>
            <person name="Ankarklev J."/>
            <person name="Xu F."/>
            <person name="Nohynkova E."/>
            <person name="Andersson J.O."/>
            <person name="Svard S.G."/>
            <person name="Andersson B."/>
        </authorList>
    </citation>
    <scope>NUCLEOTIDE SEQUENCE [LARGE SCALE GENOMIC DNA]</scope>
    <source>
        <strain evidence="7 8">P15</strain>
    </source>
</reference>
<feature type="region of interest" description="Disordered" evidence="5">
    <location>
        <begin position="1"/>
        <end position="48"/>
    </location>
</feature>
<keyword evidence="2 4" id="KW-0863">Zinc-finger</keyword>
<dbReference type="OrthoDB" id="10018316at2759"/>
<dbReference type="Proteomes" id="UP000008974">
    <property type="component" value="Unassembled WGS sequence"/>
</dbReference>
<evidence type="ECO:0000256" key="2">
    <source>
        <dbReference type="ARBA" id="ARBA00022771"/>
    </source>
</evidence>
<dbReference type="PROSITE" id="PS50178">
    <property type="entry name" value="ZF_FYVE"/>
    <property type="match status" value="1"/>
</dbReference>
<feature type="compositionally biased region" description="Low complexity" evidence="5">
    <location>
        <begin position="1"/>
        <end position="42"/>
    </location>
</feature>
<dbReference type="AlphaFoldDB" id="E1F7G1"/>
<evidence type="ECO:0000259" key="6">
    <source>
        <dbReference type="PROSITE" id="PS50178"/>
    </source>
</evidence>
<feature type="compositionally biased region" description="Gly residues" evidence="5">
    <location>
        <begin position="153"/>
        <end position="170"/>
    </location>
</feature>
<dbReference type="OMA" id="IPRIMEH"/>
<dbReference type="SUPFAM" id="SSF57903">
    <property type="entry name" value="FYVE/PHD zinc finger"/>
    <property type="match status" value="1"/>
</dbReference>
<comment type="caution">
    <text evidence="7">The sequence shown here is derived from an EMBL/GenBank/DDBJ whole genome shotgun (WGS) entry which is preliminary data.</text>
</comment>
<dbReference type="PANTHER" id="PTHR23164:SF29">
    <property type="entry name" value="E3 UBIQUITIN-PROTEIN LIGASE PIB1"/>
    <property type="match status" value="1"/>
</dbReference>